<dbReference type="Proteomes" id="UP000191124">
    <property type="component" value="Unassembled WGS sequence"/>
</dbReference>
<proteinExistence type="predicted"/>
<dbReference type="AlphaFoldDB" id="A0A1S9UIP8"/>
<keyword evidence="1" id="KW-0175">Coiled coil</keyword>
<evidence type="ECO:0000313" key="3">
    <source>
        <dbReference type="Proteomes" id="UP000191124"/>
    </source>
</evidence>
<feature type="coiled-coil region" evidence="1">
    <location>
        <begin position="15"/>
        <end position="42"/>
    </location>
</feature>
<name>A0A1S9UIP8_BACCE</name>
<comment type="caution">
    <text evidence="2">The sequence shown here is derived from an EMBL/GenBank/DDBJ whole genome shotgun (WGS) entry which is preliminary data.</text>
</comment>
<dbReference type="EMBL" id="MUAL01000051">
    <property type="protein sequence ID" value="OOR22048.1"/>
    <property type="molecule type" value="Genomic_DNA"/>
</dbReference>
<evidence type="ECO:0000256" key="1">
    <source>
        <dbReference type="SAM" id="Coils"/>
    </source>
</evidence>
<evidence type="ECO:0000313" key="2">
    <source>
        <dbReference type="EMBL" id="OOR22048.1"/>
    </source>
</evidence>
<protein>
    <submittedName>
        <fullName evidence="2">Transposase</fullName>
    </submittedName>
</protein>
<accession>A0A1S9UIP8</accession>
<dbReference type="Pfam" id="PF19776">
    <property type="entry name" value="DUF6262"/>
    <property type="match status" value="1"/>
</dbReference>
<reference evidence="2 3" key="1">
    <citation type="submission" date="2017-01" db="EMBL/GenBank/DDBJ databases">
        <title>Bacillus cereus isolates.</title>
        <authorList>
            <person name="Beno S.M."/>
        </authorList>
    </citation>
    <scope>NUCLEOTIDE SEQUENCE [LARGE SCALE GENOMIC DNA]</scope>
    <source>
        <strain evidence="2 3">FSL M7-1219</strain>
    </source>
</reference>
<dbReference type="RefSeq" id="WP_078181423.1">
    <property type="nucleotide sequence ID" value="NZ_MUAL01000051.1"/>
</dbReference>
<dbReference type="InterPro" id="IPR046229">
    <property type="entry name" value="TnpC-like"/>
</dbReference>
<feature type="coiled-coil region" evidence="1">
    <location>
        <begin position="92"/>
        <end position="119"/>
    </location>
</feature>
<sequence length="124" mass="14553">MKHKRSTDAIVALAKMKSEETAQQVEQAIKQLIKKNERINFNSVSVESGVSKSYLYNHPNFRSRIEMLRKQWQQSPGAVKRQMSDESKDAMIQLLRERIKELEGENKRLKGENKRLYGKIYEKV</sequence>
<gene>
    <name evidence="2" type="ORF">BW892_20725</name>
</gene>
<organism evidence="2 3">
    <name type="scientific">Bacillus cereus</name>
    <dbReference type="NCBI Taxonomy" id="1396"/>
    <lineage>
        <taxon>Bacteria</taxon>
        <taxon>Bacillati</taxon>
        <taxon>Bacillota</taxon>
        <taxon>Bacilli</taxon>
        <taxon>Bacillales</taxon>
        <taxon>Bacillaceae</taxon>
        <taxon>Bacillus</taxon>
        <taxon>Bacillus cereus group</taxon>
    </lineage>
</organism>